<keyword evidence="2" id="KW-0808">Transferase</keyword>
<keyword evidence="12 15" id="KW-1015">Disulfide bond</keyword>
<feature type="disulfide bond" evidence="15">
    <location>
        <begin position="448"/>
        <end position="458"/>
    </location>
</feature>
<organism evidence="22 23">
    <name type="scientific">Geodia barretti</name>
    <name type="common">Barrett's horny sponge</name>
    <dbReference type="NCBI Taxonomy" id="519541"/>
    <lineage>
        <taxon>Eukaryota</taxon>
        <taxon>Metazoa</taxon>
        <taxon>Porifera</taxon>
        <taxon>Demospongiae</taxon>
        <taxon>Heteroscleromorpha</taxon>
        <taxon>Tetractinellida</taxon>
        <taxon>Astrophorina</taxon>
        <taxon>Geodiidae</taxon>
        <taxon>Geodia</taxon>
    </lineage>
</organism>
<dbReference type="InterPro" id="IPR008266">
    <property type="entry name" value="Tyr_kinase_AS"/>
</dbReference>
<dbReference type="PROSITE" id="PS50038">
    <property type="entry name" value="FZ"/>
    <property type="match status" value="1"/>
</dbReference>
<keyword evidence="11" id="KW-0829">Tyrosine-protein kinase</keyword>
<protein>
    <submittedName>
        <fullName evidence="22">Tyrosine-protein kinase transforming protein SEA</fullName>
    </submittedName>
</protein>
<dbReference type="PROSITE" id="PS00420">
    <property type="entry name" value="SRCR_1"/>
    <property type="match status" value="2"/>
</dbReference>
<dbReference type="InterPro" id="IPR050122">
    <property type="entry name" value="RTK"/>
</dbReference>
<comment type="caution">
    <text evidence="15">Lacks conserved residue(s) required for the propagation of feature annotation.</text>
</comment>
<dbReference type="SUPFAM" id="SSF56112">
    <property type="entry name" value="Protein kinase-like (PK-like)"/>
    <property type="match status" value="1"/>
</dbReference>
<dbReference type="InterPro" id="IPR020635">
    <property type="entry name" value="Tyr_kinase_cat_dom"/>
</dbReference>
<evidence type="ECO:0000256" key="18">
    <source>
        <dbReference type="SAM" id="Phobius"/>
    </source>
</evidence>
<evidence type="ECO:0000256" key="2">
    <source>
        <dbReference type="ARBA" id="ARBA00022679"/>
    </source>
</evidence>
<dbReference type="CDD" id="cd00192">
    <property type="entry name" value="PTKc"/>
    <property type="match status" value="1"/>
</dbReference>
<evidence type="ECO:0000256" key="13">
    <source>
        <dbReference type="ARBA" id="ARBA00023180"/>
    </source>
</evidence>
<sequence>MFPHKNHDCEHSEDASVRCGHRCTSGDVTLVRGSGLYEGRVEVCVNEVWGTVCDDSWSTFDAYVVCKQLGYTTSGDGQTCTRELQPDMCSIVLHTLLKPCAALDVLMEDALVLEYALVMWDGLDQDVIKLSVIDHVSVEDARDLITVSAIQAGEARSAMHMRLVMKGQFIWWEVMMNLEGECCIAIMEPALANYGRGISPVLPVTIQCASTKNALIDCSMEELDIRQCRNLAGVNCRLRKIVLLFGAQFSIDSIEEACDHGAIRLVGGLTDSTGRLEFCAHGIWGRVCHYLDYWSPDNARVVCRQLNFSEEGALVLDHDLERFGTSDRDTLIGEVYCVGTERELLECSHPRIGSHRCDNNRDIIISCYDEERGCANGEMRIQGGFGPSDGHVEFCVDRVWGQVCSDGWDANTTKIACRQLGFDSEDGVLIDGPATESHFPMFLSQVTCTGSEHYLSECSFDLEPTEGCTGIAVSCGRQSNQTRCTEAGAPASQDKNYIHGKLHSYGECLEYTSQSTVCDGVVKPGTDYVYAASRLGDQRTIAQVLNENIKSIEPVIAGHDKDCVKLVFRALCHFYLPPCGNSTHAAFPSSVCQEECTVVQEKCETVWNTILSAFNSTDPVIHCNDTSKLLFPVPHCCSDILLDPDSLTTSPDTNSSPEKDRGIVTWAVIGTTVFILLAALVVVVIAVPLVVRLAFKRHKRRQLERVQLDILAVPGHDAPVFESTTEEAVFMNNMEMQPEEKGAAKAPDVVGVNLYSAPVITRPASEPNNAPVAWTRRRIPSYNMRELARGKFLVNSEDITLLDCIGEGEFGIVYKTWLRSSEKQVAVKTLKGDFDKVEVDKFSDESLKMSRFKHAHVMGLIGVCLDAGSAPYIIMPYMANGSLLKYLRRQRKNVVLSEETDEDEIKEVRKRLMVMCSQIASGMEYLADNKYIHRDLAARNCMIDAHSLIKITDFGLSEDVYERNYFRQLSGSVEAVKLPVKWMAPESLSDGHFSEKSDVWSYGVTMWEIFSGGKSPYPGTDPRTLTQSLEEGYRLPQPYNSACSQEIYGIMRNCWEMAPEKRPTFRRLCLSISKFIEHMADYMQMEYNPFTVGRVEEEEEQESGEEKKEEEEEEGNEVEGEEKGKTNREKGDEGEEEEV</sequence>
<name>A0AA35SDN9_GEOBA</name>
<keyword evidence="5" id="KW-0677">Repeat</keyword>
<feature type="region of interest" description="Disordered" evidence="17">
    <location>
        <begin position="1093"/>
        <end position="1139"/>
    </location>
</feature>
<dbReference type="Gene3D" id="1.10.510.10">
    <property type="entry name" value="Transferase(Phosphotransferase) domain 1"/>
    <property type="match status" value="1"/>
</dbReference>
<feature type="domain" description="SRCR" evidence="21">
    <location>
        <begin position="263"/>
        <end position="368"/>
    </location>
</feature>
<feature type="compositionally biased region" description="Basic and acidic residues" evidence="17">
    <location>
        <begin position="1121"/>
        <end position="1131"/>
    </location>
</feature>
<dbReference type="PROSITE" id="PS00109">
    <property type="entry name" value="PROTEIN_KINASE_TYR"/>
    <property type="match status" value="1"/>
</dbReference>
<dbReference type="GO" id="GO:0043235">
    <property type="term" value="C:receptor complex"/>
    <property type="evidence" value="ECO:0007669"/>
    <property type="project" value="TreeGrafter"/>
</dbReference>
<dbReference type="PROSITE" id="PS00107">
    <property type="entry name" value="PROTEIN_KINASE_ATP"/>
    <property type="match status" value="1"/>
</dbReference>
<keyword evidence="9 18" id="KW-1133">Transmembrane helix</keyword>
<evidence type="ECO:0000256" key="9">
    <source>
        <dbReference type="ARBA" id="ARBA00022989"/>
    </source>
</evidence>
<evidence type="ECO:0000259" key="21">
    <source>
        <dbReference type="PROSITE" id="PS50287"/>
    </source>
</evidence>
<dbReference type="InterPro" id="IPR020067">
    <property type="entry name" value="Frizzled_dom"/>
</dbReference>
<evidence type="ECO:0000256" key="12">
    <source>
        <dbReference type="ARBA" id="ARBA00023157"/>
    </source>
</evidence>
<dbReference type="GO" id="GO:0005524">
    <property type="term" value="F:ATP binding"/>
    <property type="evidence" value="ECO:0007669"/>
    <property type="project" value="UniProtKB-UniRule"/>
</dbReference>
<evidence type="ECO:0000256" key="6">
    <source>
        <dbReference type="ARBA" id="ARBA00022741"/>
    </source>
</evidence>
<evidence type="ECO:0000256" key="16">
    <source>
        <dbReference type="PROSITE-ProRule" id="PRU10141"/>
    </source>
</evidence>
<feature type="disulfide bond" evidence="15">
    <location>
        <begin position="337"/>
        <end position="347"/>
    </location>
</feature>
<evidence type="ECO:0000259" key="20">
    <source>
        <dbReference type="PROSITE" id="PS50038"/>
    </source>
</evidence>
<evidence type="ECO:0000256" key="1">
    <source>
        <dbReference type="ARBA" id="ARBA00004167"/>
    </source>
</evidence>
<dbReference type="Pfam" id="PF00530">
    <property type="entry name" value="SRCR"/>
    <property type="match status" value="3"/>
</dbReference>
<accession>A0AA35SDN9</accession>
<dbReference type="InterPro" id="IPR001190">
    <property type="entry name" value="SRCR"/>
</dbReference>
<proteinExistence type="predicted"/>
<keyword evidence="10 18" id="KW-0472">Membrane</keyword>
<dbReference type="InterPro" id="IPR000719">
    <property type="entry name" value="Prot_kinase_dom"/>
</dbReference>
<dbReference type="PRINTS" id="PR00258">
    <property type="entry name" value="SPERACTRCPTR"/>
</dbReference>
<dbReference type="PROSITE" id="PS50011">
    <property type="entry name" value="PROTEIN_KINASE_DOM"/>
    <property type="match status" value="1"/>
</dbReference>
<evidence type="ECO:0000313" key="23">
    <source>
        <dbReference type="Proteomes" id="UP001174909"/>
    </source>
</evidence>
<comment type="catalytic activity">
    <reaction evidence="14">
        <text>L-tyrosyl-[protein] + ATP = O-phospho-L-tyrosyl-[protein] + ADP + H(+)</text>
        <dbReference type="Rhea" id="RHEA:10596"/>
        <dbReference type="Rhea" id="RHEA-COMP:10136"/>
        <dbReference type="Rhea" id="RHEA-COMP:20101"/>
        <dbReference type="ChEBI" id="CHEBI:15378"/>
        <dbReference type="ChEBI" id="CHEBI:30616"/>
        <dbReference type="ChEBI" id="CHEBI:46858"/>
        <dbReference type="ChEBI" id="CHEBI:61978"/>
        <dbReference type="ChEBI" id="CHEBI:456216"/>
        <dbReference type="EC" id="2.7.10.1"/>
    </reaction>
</comment>
<feature type="binding site" evidence="16">
    <location>
        <position position="828"/>
    </location>
    <ligand>
        <name>ATP</name>
        <dbReference type="ChEBI" id="CHEBI:30616"/>
    </ligand>
</feature>
<gene>
    <name evidence="22" type="ORF">GBAR_LOCUS15586</name>
</gene>
<dbReference type="GO" id="GO:0007169">
    <property type="term" value="P:cell surface receptor protein tyrosine kinase signaling pathway"/>
    <property type="evidence" value="ECO:0007669"/>
    <property type="project" value="TreeGrafter"/>
</dbReference>
<comment type="caution">
    <text evidence="22">The sequence shown here is derived from an EMBL/GenBank/DDBJ whole genome shotgun (WGS) entry which is preliminary data.</text>
</comment>
<dbReference type="Proteomes" id="UP001174909">
    <property type="component" value="Unassembled WGS sequence"/>
</dbReference>
<keyword evidence="3 18" id="KW-0812">Transmembrane</keyword>
<dbReference type="AlphaFoldDB" id="A0AA35SDN9"/>
<keyword evidence="4" id="KW-0732">Signal</keyword>
<feature type="domain" description="SRCR" evidence="21">
    <location>
        <begin position="28"/>
        <end position="70"/>
    </location>
</feature>
<evidence type="ECO:0000256" key="3">
    <source>
        <dbReference type="ARBA" id="ARBA00022692"/>
    </source>
</evidence>
<evidence type="ECO:0000313" key="22">
    <source>
        <dbReference type="EMBL" id="CAI8027232.1"/>
    </source>
</evidence>
<dbReference type="SMART" id="SM00202">
    <property type="entry name" value="SR"/>
    <property type="match status" value="3"/>
</dbReference>
<evidence type="ECO:0000256" key="4">
    <source>
        <dbReference type="ARBA" id="ARBA00022729"/>
    </source>
</evidence>
<dbReference type="InterPro" id="IPR036790">
    <property type="entry name" value="Frizzled_dom_sf"/>
</dbReference>
<comment type="subcellular location">
    <subcellularLocation>
        <location evidence="1">Membrane</location>
        <topology evidence="1">Single-pass membrane protein</topology>
    </subcellularLocation>
</comment>
<dbReference type="SMART" id="SM00219">
    <property type="entry name" value="TyrKc"/>
    <property type="match status" value="1"/>
</dbReference>
<evidence type="ECO:0000256" key="7">
    <source>
        <dbReference type="ARBA" id="ARBA00022777"/>
    </source>
</evidence>
<evidence type="ECO:0000256" key="11">
    <source>
        <dbReference type="ARBA" id="ARBA00023137"/>
    </source>
</evidence>
<evidence type="ECO:0000256" key="14">
    <source>
        <dbReference type="ARBA" id="ARBA00051243"/>
    </source>
</evidence>
<dbReference type="Gene3D" id="3.10.250.10">
    <property type="entry name" value="SRCR-like domain"/>
    <property type="match status" value="3"/>
</dbReference>
<keyword evidence="8 16" id="KW-0067">ATP-binding</keyword>
<dbReference type="InterPro" id="IPR001245">
    <property type="entry name" value="Ser-Thr/Tyr_kinase_cat_dom"/>
</dbReference>
<dbReference type="GO" id="GO:0004714">
    <property type="term" value="F:transmembrane receptor protein tyrosine kinase activity"/>
    <property type="evidence" value="ECO:0007669"/>
    <property type="project" value="UniProtKB-EC"/>
</dbReference>
<dbReference type="PANTHER" id="PTHR24416:SF564">
    <property type="entry name" value="MACROPHAGE-STIMULATING PROTEIN RECEPTOR"/>
    <property type="match status" value="1"/>
</dbReference>
<dbReference type="EMBL" id="CASHTH010002265">
    <property type="protein sequence ID" value="CAI8027232.1"/>
    <property type="molecule type" value="Genomic_DNA"/>
</dbReference>
<reference evidence="22" key="1">
    <citation type="submission" date="2023-03" db="EMBL/GenBank/DDBJ databases">
        <authorList>
            <person name="Steffen K."/>
            <person name="Cardenas P."/>
        </authorList>
    </citation>
    <scope>NUCLEOTIDE SEQUENCE</scope>
</reference>
<dbReference type="Gene3D" id="1.10.2000.10">
    <property type="entry name" value="Frizzled cysteine-rich domain"/>
    <property type="match status" value="1"/>
</dbReference>
<evidence type="ECO:0000256" key="10">
    <source>
        <dbReference type="ARBA" id="ARBA00023136"/>
    </source>
</evidence>
<evidence type="ECO:0000256" key="8">
    <source>
        <dbReference type="ARBA" id="ARBA00022840"/>
    </source>
</evidence>
<dbReference type="InterPro" id="IPR017441">
    <property type="entry name" value="Protein_kinase_ATP_BS"/>
</dbReference>
<dbReference type="GO" id="GO:0005886">
    <property type="term" value="C:plasma membrane"/>
    <property type="evidence" value="ECO:0007669"/>
    <property type="project" value="TreeGrafter"/>
</dbReference>
<dbReference type="InterPro" id="IPR011009">
    <property type="entry name" value="Kinase-like_dom_sf"/>
</dbReference>
<dbReference type="GO" id="GO:0016477">
    <property type="term" value="P:cell migration"/>
    <property type="evidence" value="ECO:0007669"/>
    <property type="project" value="TreeGrafter"/>
</dbReference>
<feature type="transmembrane region" description="Helical" evidence="18">
    <location>
        <begin position="857"/>
        <end position="879"/>
    </location>
</feature>
<evidence type="ECO:0000256" key="15">
    <source>
        <dbReference type="PROSITE-ProRule" id="PRU00196"/>
    </source>
</evidence>
<feature type="compositionally biased region" description="Acidic residues" evidence="17">
    <location>
        <begin position="1096"/>
        <end position="1120"/>
    </location>
</feature>
<dbReference type="FunFam" id="1.10.510.10:FF:000554">
    <property type="entry name" value="Predicted protein"/>
    <property type="match status" value="1"/>
</dbReference>
<evidence type="ECO:0000259" key="19">
    <source>
        <dbReference type="PROSITE" id="PS50011"/>
    </source>
</evidence>
<dbReference type="PANTHER" id="PTHR24416">
    <property type="entry name" value="TYROSINE-PROTEIN KINASE RECEPTOR"/>
    <property type="match status" value="1"/>
</dbReference>
<dbReference type="SUPFAM" id="SSF56487">
    <property type="entry name" value="SRCR-like"/>
    <property type="match status" value="3"/>
</dbReference>
<feature type="domain" description="Protein kinase" evidence="19">
    <location>
        <begin position="799"/>
        <end position="1076"/>
    </location>
</feature>
<evidence type="ECO:0000256" key="5">
    <source>
        <dbReference type="ARBA" id="ARBA00022737"/>
    </source>
</evidence>
<dbReference type="PROSITE" id="PS50287">
    <property type="entry name" value="SRCR_2"/>
    <property type="match status" value="3"/>
</dbReference>
<evidence type="ECO:0000256" key="17">
    <source>
        <dbReference type="SAM" id="MobiDB-lite"/>
    </source>
</evidence>
<feature type="transmembrane region" description="Helical" evidence="18">
    <location>
        <begin position="663"/>
        <end position="695"/>
    </location>
</feature>
<keyword evidence="7 22" id="KW-0418">Kinase</keyword>
<dbReference type="FunFam" id="3.10.250.10:FF:000016">
    <property type="entry name" value="Scavenger receptor cysteine-rich protein type 12"/>
    <property type="match status" value="2"/>
</dbReference>
<keyword evidence="13" id="KW-0325">Glycoprotein</keyword>
<dbReference type="InterPro" id="IPR036772">
    <property type="entry name" value="SRCR-like_dom_sf"/>
</dbReference>
<feature type="disulfide bond" evidence="15">
    <location>
        <begin position="404"/>
        <end position="468"/>
    </location>
</feature>
<feature type="domain" description="SRCR" evidence="21">
    <location>
        <begin position="379"/>
        <end position="476"/>
    </location>
</feature>
<keyword evidence="6 16" id="KW-0547">Nucleotide-binding</keyword>
<dbReference type="Pfam" id="PF07714">
    <property type="entry name" value="PK_Tyr_Ser-Thr"/>
    <property type="match status" value="1"/>
</dbReference>
<keyword evidence="23" id="KW-1185">Reference proteome</keyword>
<dbReference type="PRINTS" id="PR00109">
    <property type="entry name" value="TYRKINASE"/>
</dbReference>
<dbReference type="SUPFAM" id="SSF63501">
    <property type="entry name" value="Frizzled cysteine-rich domain"/>
    <property type="match status" value="1"/>
</dbReference>
<feature type="domain" description="FZ" evidence="20">
    <location>
        <begin position="503"/>
        <end position="640"/>
    </location>
</feature>
<dbReference type="Pfam" id="PF01392">
    <property type="entry name" value="Fz"/>
    <property type="match status" value="1"/>
</dbReference>